<keyword evidence="8" id="KW-0129">CBS domain</keyword>
<comment type="similarity">
    <text evidence="2 9">Belongs to the SLC41A transporter family.</text>
</comment>
<comment type="subcellular location">
    <subcellularLocation>
        <location evidence="9">Cell membrane</location>
        <topology evidence="9">Multi-pass membrane protein</topology>
    </subcellularLocation>
    <subcellularLocation>
        <location evidence="1">Membrane</location>
        <topology evidence="1">Multi-pass membrane protein</topology>
    </subcellularLocation>
</comment>
<dbReference type="KEGG" id="aco:Amico_0300"/>
<dbReference type="SUPFAM" id="SSF54631">
    <property type="entry name" value="CBS-domain pair"/>
    <property type="match status" value="1"/>
</dbReference>
<evidence type="ECO:0000256" key="8">
    <source>
        <dbReference type="PROSITE-ProRule" id="PRU00703"/>
    </source>
</evidence>
<dbReference type="SUPFAM" id="SSF161093">
    <property type="entry name" value="MgtE membrane domain-like"/>
    <property type="match status" value="1"/>
</dbReference>
<dbReference type="InterPro" id="IPR038076">
    <property type="entry name" value="MgtE_N_sf"/>
</dbReference>
<dbReference type="InterPro" id="IPR036739">
    <property type="entry name" value="SLC41_membr_dom_sf"/>
</dbReference>
<dbReference type="SUPFAM" id="SSF158791">
    <property type="entry name" value="MgtE N-terminal domain-like"/>
    <property type="match status" value="1"/>
</dbReference>
<name>D5ED13_AMICL</name>
<evidence type="ECO:0000313" key="12">
    <source>
        <dbReference type="Proteomes" id="UP000002366"/>
    </source>
</evidence>
<accession>D5ED13</accession>
<dbReference type="eggNOG" id="COG2239">
    <property type="taxonomic scope" value="Bacteria"/>
</dbReference>
<feature type="transmembrane region" description="Helical" evidence="9">
    <location>
        <begin position="384"/>
        <end position="408"/>
    </location>
</feature>
<dbReference type="HOGENOM" id="CLU_037408_2_2_0"/>
<dbReference type="NCBIfam" id="TIGR00400">
    <property type="entry name" value="mgtE"/>
    <property type="match status" value="1"/>
</dbReference>
<dbReference type="GO" id="GO:0005886">
    <property type="term" value="C:plasma membrane"/>
    <property type="evidence" value="ECO:0007669"/>
    <property type="project" value="UniProtKB-SubCell"/>
</dbReference>
<evidence type="ECO:0000256" key="6">
    <source>
        <dbReference type="ARBA" id="ARBA00022989"/>
    </source>
</evidence>
<keyword evidence="4 9" id="KW-0812">Transmembrane</keyword>
<keyword evidence="12" id="KW-1185">Reference proteome</keyword>
<keyword evidence="7 9" id="KW-0472">Membrane</keyword>
<comment type="subunit">
    <text evidence="9">Homodimer.</text>
</comment>
<feature type="transmembrane region" description="Helical" evidence="9">
    <location>
        <begin position="420"/>
        <end position="440"/>
    </location>
</feature>
<dbReference type="RefSeq" id="WP_013047711.1">
    <property type="nucleotide sequence ID" value="NC_014011.1"/>
</dbReference>
<keyword evidence="3 9" id="KW-0813">Transport</keyword>
<evidence type="ECO:0000256" key="1">
    <source>
        <dbReference type="ARBA" id="ARBA00004141"/>
    </source>
</evidence>
<dbReference type="InterPro" id="IPR046342">
    <property type="entry name" value="CBS_dom_sf"/>
</dbReference>
<keyword evidence="9" id="KW-0479">Metal-binding</keyword>
<dbReference type="SMART" id="SM00116">
    <property type="entry name" value="CBS"/>
    <property type="match status" value="2"/>
</dbReference>
<evidence type="ECO:0000259" key="10">
    <source>
        <dbReference type="PROSITE" id="PS51371"/>
    </source>
</evidence>
<dbReference type="Pfam" id="PF00571">
    <property type="entry name" value="CBS"/>
    <property type="match status" value="2"/>
</dbReference>
<dbReference type="OrthoDB" id="9790355at2"/>
<keyword evidence="9" id="KW-1003">Cell membrane</keyword>
<feature type="transmembrane region" description="Helical" evidence="9">
    <location>
        <begin position="308"/>
        <end position="329"/>
    </location>
</feature>
<evidence type="ECO:0000256" key="7">
    <source>
        <dbReference type="ARBA" id="ARBA00023136"/>
    </source>
</evidence>
<proteinExistence type="inferred from homology"/>
<dbReference type="Gene3D" id="3.10.580.10">
    <property type="entry name" value="CBS-domain"/>
    <property type="match status" value="1"/>
</dbReference>
<dbReference type="Proteomes" id="UP000002366">
    <property type="component" value="Chromosome"/>
</dbReference>
<sequence>MNDLHHKFLESIDKLFQAKKFKSLKELLSTMEPADIAEIMGEKPPVERVFLFRLLAKDLAIEVFEFMDSTEIEEMLAHFSDSEVSEIMEEMSDDDRTALFDELPAKTVKKLLLRLSPDERKVANMLLNYSPSSAGRIMTPEYIDLKEEMTTEEAVGRIRRNARSKETIYTCFVVDTQRYLKGVVDLETLIMAEPHTLVGAVMDDPVYATTTTDQEEVAQVMSKYDLQAIPIVDTEKRLVGIITFDDVLDIIEEEATEDFERMAGIQPVEESYLDASVFTLARKRFMWLFICILTEAVTSVVLKRYSFALQSVVALTFFIPLLIGTGGNAGTQASTLVIRGLTLGDIEWEDIGKVIFREILTGILLGGALAIFGLGRAYMLHTGYGVALTVAFAIIAVVLLGNMAGTLLPFIAQMLHIDPAIMSGPFITTIVDVFGLIVYFEIARNILSLS</sequence>
<protein>
    <recommendedName>
        <fullName evidence="9">Magnesium transporter MgtE</fullName>
    </recommendedName>
</protein>
<dbReference type="STRING" id="572547.Amico_0300"/>
<dbReference type="PANTHER" id="PTHR43773:SF1">
    <property type="entry name" value="MAGNESIUM TRANSPORTER MGTE"/>
    <property type="match status" value="1"/>
</dbReference>
<dbReference type="Gene3D" id="1.10.357.20">
    <property type="entry name" value="SLC41 divalent cation transporters, integral membrane domain"/>
    <property type="match status" value="1"/>
</dbReference>
<feature type="domain" description="CBS" evidence="10">
    <location>
        <begin position="201"/>
        <end position="257"/>
    </location>
</feature>
<dbReference type="PANTHER" id="PTHR43773">
    <property type="entry name" value="MAGNESIUM TRANSPORTER MGTE"/>
    <property type="match status" value="1"/>
</dbReference>
<dbReference type="SMART" id="SM00924">
    <property type="entry name" value="MgtE_N"/>
    <property type="match status" value="1"/>
</dbReference>
<keyword evidence="5 9" id="KW-0460">Magnesium</keyword>
<dbReference type="InterPro" id="IPR006668">
    <property type="entry name" value="Mg_transptr_MgtE_intracell_dom"/>
</dbReference>
<dbReference type="GO" id="GO:0015095">
    <property type="term" value="F:magnesium ion transmembrane transporter activity"/>
    <property type="evidence" value="ECO:0007669"/>
    <property type="project" value="UniProtKB-UniRule"/>
</dbReference>
<dbReference type="CDD" id="cd04606">
    <property type="entry name" value="CBS_pair_Mg_transporter"/>
    <property type="match status" value="1"/>
</dbReference>
<dbReference type="Gene3D" id="1.25.60.10">
    <property type="entry name" value="MgtE N-terminal domain-like"/>
    <property type="match status" value="1"/>
</dbReference>
<evidence type="ECO:0000256" key="4">
    <source>
        <dbReference type="ARBA" id="ARBA00022692"/>
    </source>
</evidence>
<feature type="transmembrane region" description="Helical" evidence="9">
    <location>
        <begin position="285"/>
        <end position="302"/>
    </location>
</feature>
<dbReference type="GO" id="GO:0046872">
    <property type="term" value="F:metal ion binding"/>
    <property type="evidence" value="ECO:0007669"/>
    <property type="project" value="UniProtKB-KW"/>
</dbReference>
<dbReference type="InterPro" id="IPR006667">
    <property type="entry name" value="SLC41_membr_dom"/>
</dbReference>
<reference evidence="11 12" key="1">
    <citation type="journal article" date="2010" name="Stand. Genomic Sci.">
        <title>Complete genome sequence of Aminobacterium colombiense type strain (ALA-1).</title>
        <authorList>
            <person name="Chertkov O."/>
            <person name="Sikorski J."/>
            <person name="Brambilla E."/>
            <person name="Lapidus A."/>
            <person name="Copeland A."/>
            <person name="Glavina Del Rio T."/>
            <person name="Nolan M."/>
            <person name="Lucas S."/>
            <person name="Tice H."/>
            <person name="Cheng J.F."/>
            <person name="Han C."/>
            <person name="Detter J.C."/>
            <person name="Bruce D."/>
            <person name="Tapia R."/>
            <person name="Goodwin L."/>
            <person name="Pitluck S."/>
            <person name="Liolios K."/>
            <person name="Ivanova N."/>
            <person name="Mavromatis K."/>
            <person name="Ovchinnikova G."/>
            <person name="Pati A."/>
            <person name="Chen A."/>
            <person name="Palaniappan K."/>
            <person name="Land M."/>
            <person name="Hauser L."/>
            <person name="Chang Y.J."/>
            <person name="Jeffries C.D."/>
            <person name="Spring S."/>
            <person name="Rohde M."/>
            <person name="Goker M."/>
            <person name="Bristow J."/>
            <person name="Eisen J.A."/>
            <person name="Markowitz V."/>
            <person name="Hugenholtz P."/>
            <person name="Kyrpides N.C."/>
            <person name="Klenk H.P."/>
        </authorList>
    </citation>
    <scope>NUCLEOTIDE SEQUENCE [LARGE SCALE GENOMIC DNA]</scope>
    <source>
        <strain evidence="12">DSM 12261 / ALA-1</strain>
    </source>
</reference>
<evidence type="ECO:0000256" key="9">
    <source>
        <dbReference type="RuleBase" id="RU362011"/>
    </source>
</evidence>
<dbReference type="Pfam" id="PF01769">
    <property type="entry name" value="MgtE"/>
    <property type="match status" value="1"/>
</dbReference>
<dbReference type="InterPro" id="IPR006669">
    <property type="entry name" value="MgtE_transporter"/>
</dbReference>
<keyword evidence="6 9" id="KW-1133">Transmembrane helix</keyword>
<dbReference type="EMBL" id="CP001997">
    <property type="protein sequence ID" value="ADE56445.1"/>
    <property type="molecule type" value="Genomic_DNA"/>
</dbReference>
<dbReference type="InterPro" id="IPR000644">
    <property type="entry name" value="CBS_dom"/>
</dbReference>
<evidence type="ECO:0000313" key="11">
    <source>
        <dbReference type="EMBL" id="ADE56445.1"/>
    </source>
</evidence>
<evidence type="ECO:0000256" key="3">
    <source>
        <dbReference type="ARBA" id="ARBA00022448"/>
    </source>
</evidence>
<gene>
    <name evidence="11" type="ordered locus">Amico_0300</name>
</gene>
<dbReference type="Pfam" id="PF03448">
    <property type="entry name" value="MgtE_N"/>
    <property type="match status" value="1"/>
</dbReference>
<evidence type="ECO:0000256" key="2">
    <source>
        <dbReference type="ARBA" id="ARBA00009749"/>
    </source>
</evidence>
<evidence type="ECO:0000256" key="5">
    <source>
        <dbReference type="ARBA" id="ARBA00022842"/>
    </source>
</evidence>
<dbReference type="AlphaFoldDB" id="D5ED13"/>
<organism evidence="11 12">
    <name type="scientific">Aminobacterium colombiense (strain DSM 12261 / ALA-1)</name>
    <dbReference type="NCBI Taxonomy" id="572547"/>
    <lineage>
        <taxon>Bacteria</taxon>
        <taxon>Thermotogati</taxon>
        <taxon>Synergistota</taxon>
        <taxon>Synergistia</taxon>
        <taxon>Synergistales</taxon>
        <taxon>Aminobacteriaceae</taxon>
        <taxon>Aminobacterium</taxon>
    </lineage>
</organism>
<dbReference type="PROSITE" id="PS51371">
    <property type="entry name" value="CBS"/>
    <property type="match status" value="1"/>
</dbReference>
<comment type="function">
    <text evidence="9">Acts as a magnesium transporter.</text>
</comment>
<feature type="transmembrane region" description="Helical" evidence="9">
    <location>
        <begin position="359"/>
        <end position="378"/>
    </location>
</feature>